<dbReference type="RefSeq" id="WP_119149945.1">
    <property type="nucleotide sequence ID" value="NZ_QXJM01000039.1"/>
</dbReference>
<keyword evidence="2" id="KW-1185">Reference proteome</keyword>
<dbReference type="Proteomes" id="UP000266340">
    <property type="component" value="Unassembled WGS sequence"/>
</dbReference>
<dbReference type="OrthoDB" id="71172at2"/>
<gene>
    <name evidence="1" type="ORF">D3H35_14030</name>
</gene>
<protein>
    <submittedName>
        <fullName evidence="1">Uncharacterized protein</fullName>
    </submittedName>
</protein>
<proteinExistence type="predicted"/>
<reference evidence="1 2" key="1">
    <citation type="submission" date="2018-09" db="EMBL/GenBank/DDBJ databases">
        <title>Cohnella cavernae sp. nov., isolated from a karst cave.</title>
        <authorList>
            <person name="Zhu H."/>
        </authorList>
    </citation>
    <scope>NUCLEOTIDE SEQUENCE [LARGE SCALE GENOMIC DNA]</scope>
    <source>
        <strain evidence="1 2">K2E09-144</strain>
    </source>
</reference>
<evidence type="ECO:0000313" key="2">
    <source>
        <dbReference type="Proteomes" id="UP000266340"/>
    </source>
</evidence>
<dbReference type="AlphaFoldDB" id="A0A398CHT6"/>
<accession>A0A398CHT6</accession>
<evidence type="ECO:0000313" key="1">
    <source>
        <dbReference type="EMBL" id="RIE01895.1"/>
    </source>
</evidence>
<dbReference type="EMBL" id="QXJM01000039">
    <property type="protein sequence ID" value="RIE01895.1"/>
    <property type="molecule type" value="Genomic_DNA"/>
</dbReference>
<organism evidence="1 2">
    <name type="scientific">Cohnella faecalis</name>
    <dbReference type="NCBI Taxonomy" id="2315694"/>
    <lineage>
        <taxon>Bacteria</taxon>
        <taxon>Bacillati</taxon>
        <taxon>Bacillota</taxon>
        <taxon>Bacilli</taxon>
        <taxon>Bacillales</taxon>
        <taxon>Paenibacillaceae</taxon>
        <taxon>Cohnella</taxon>
    </lineage>
</organism>
<sequence>MLKWFKRLFSTPSGSGSYDRTRKFAYGYRIPAGLGVRQELTGHASGLLTGLEAALTEPYLRQVKSRVIAAHPEISNAQYGWMELEMKRFFALTAIVRNVPMYSDDADLVWHEMLMFTREYQQFCDSFAGFYIHHQPNVAPAPKARALNWTTEPHSSSSMLRYSTCRQRISDCSALSINGKFSWSSWMSCSRQTIAGCAPRFVFAIRRILTFKPCRTASWRRFAAVRLKPIPSITRAI</sequence>
<comment type="caution">
    <text evidence="1">The sequence shown here is derived from an EMBL/GenBank/DDBJ whole genome shotgun (WGS) entry which is preliminary data.</text>
</comment>
<name>A0A398CHT6_9BACL</name>